<dbReference type="Proteomes" id="UP000265566">
    <property type="component" value="Chromosome 3"/>
</dbReference>
<proteinExistence type="predicted"/>
<sequence length="60" mass="7040">MVSNLLVRIKYYVHIIIRNATIYQNQAKVKYRYFVTSLVPAVWLVKSGLSRIFEISMAFS</sequence>
<accession>A0A396IVF1</accession>
<comment type="caution">
    <text evidence="1">The sequence shown here is derived from an EMBL/GenBank/DDBJ whole genome shotgun (WGS) entry which is preliminary data.</text>
</comment>
<gene>
    <name evidence="1" type="ORF">MtrunA17_Chr3g0097131</name>
</gene>
<protein>
    <submittedName>
        <fullName evidence="1">Uncharacterized protein</fullName>
    </submittedName>
</protein>
<organism evidence="1">
    <name type="scientific">Medicago truncatula</name>
    <name type="common">Barrel medic</name>
    <name type="synonym">Medicago tribuloides</name>
    <dbReference type="NCBI Taxonomy" id="3880"/>
    <lineage>
        <taxon>Eukaryota</taxon>
        <taxon>Viridiplantae</taxon>
        <taxon>Streptophyta</taxon>
        <taxon>Embryophyta</taxon>
        <taxon>Tracheophyta</taxon>
        <taxon>Spermatophyta</taxon>
        <taxon>Magnoliopsida</taxon>
        <taxon>eudicotyledons</taxon>
        <taxon>Gunneridae</taxon>
        <taxon>Pentapetalae</taxon>
        <taxon>rosids</taxon>
        <taxon>fabids</taxon>
        <taxon>Fabales</taxon>
        <taxon>Fabaceae</taxon>
        <taxon>Papilionoideae</taxon>
        <taxon>50 kb inversion clade</taxon>
        <taxon>NPAAA clade</taxon>
        <taxon>Hologalegina</taxon>
        <taxon>IRL clade</taxon>
        <taxon>Trifolieae</taxon>
        <taxon>Medicago</taxon>
    </lineage>
</organism>
<reference evidence="1" key="1">
    <citation type="journal article" date="2018" name="Nat. Plants">
        <title>Whole-genome landscape of Medicago truncatula symbiotic genes.</title>
        <authorList>
            <person name="Pecrix Y."/>
            <person name="Gamas P."/>
            <person name="Carrere S."/>
        </authorList>
    </citation>
    <scope>NUCLEOTIDE SEQUENCE</scope>
    <source>
        <tissue evidence="1">Leaves</tissue>
    </source>
</reference>
<dbReference type="AlphaFoldDB" id="A0A396IVF1"/>
<dbReference type="Gramene" id="rna15049">
    <property type="protein sequence ID" value="RHN66927.1"/>
    <property type="gene ID" value="gene15049"/>
</dbReference>
<evidence type="ECO:0000313" key="1">
    <source>
        <dbReference type="EMBL" id="RHN66927.1"/>
    </source>
</evidence>
<name>A0A396IVF1_MEDTR</name>
<dbReference type="EMBL" id="PSQE01000003">
    <property type="protein sequence ID" value="RHN66927.1"/>
    <property type="molecule type" value="Genomic_DNA"/>
</dbReference>